<sequence>MRGLATQSAEVAVRGSSITWVRGEEIGRGAMGLVFRALDQKTGEVIAVKEVALDTGQGGSGEALRGALENELKIGQALRHPRIVSFLGYDFIGQSLYIYAEYMPGGSIAQVLQQFGPLGEYLMPKCTREAAEGLEYLHRQTPPILHRDIKGANLLVGLDCQVKLADFGCSKLSDEDSTMANTMKGTIPWMAPEVIMRKGYGRKADIWSLGCVVVEMATAKPPWGRMDNPIAAMRKIGMSSELPPVPDSLSPAARSFVSRCLDRDKENRPSAADLLGHEFLQPACDGADL</sequence>
<evidence type="ECO:0000256" key="7">
    <source>
        <dbReference type="RuleBase" id="RU000304"/>
    </source>
</evidence>
<accession>A0ABN9QHG7</accession>
<keyword evidence="1 7" id="KW-0723">Serine/threonine-protein kinase</keyword>
<proteinExistence type="inferred from homology"/>
<dbReference type="PANTHER" id="PTHR11584:SF369">
    <property type="entry name" value="MITOGEN-ACTIVATED PROTEIN KINASE KINASE KINASE 19-RELATED"/>
    <property type="match status" value="1"/>
</dbReference>
<evidence type="ECO:0000256" key="6">
    <source>
        <dbReference type="PROSITE-ProRule" id="PRU10141"/>
    </source>
</evidence>
<name>A0ABN9QHG7_9DINO</name>
<dbReference type="Proteomes" id="UP001189429">
    <property type="component" value="Unassembled WGS sequence"/>
</dbReference>
<reference evidence="9" key="1">
    <citation type="submission" date="2023-10" db="EMBL/GenBank/DDBJ databases">
        <authorList>
            <person name="Chen Y."/>
            <person name="Shah S."/>
            <person name="Dougan E. K."/>
            <person name="Thang M."/>
            <person name="Chan C."/>
        </authorList>
    </citation>
    <scope>NUCLEOTIDE SEQUENCE [LARGE SCALE GENOMIC DNA]</scope>
</reference>
<dbReference type="PROSITE" id="PS50011">
    <property type="entry name" value="PROTEIN_KINASE_DOM"/>
    <property type="match status" value="1"/>
</dbReference>
<feature type="domain" description="Protein kinase" evidence="8">
    <location>
        <begin position="20"/>
        <end position="280"/>
    </location>
</feature>
<dbReference type="Gene3D" id="1.10.510.10">
    <property type="entry name" value="Transferase(Phosphotransferase) domain 1"/>
    <property type="match status" value="1"/>
</dbReference>
<dbReference type="PROSITE" id="PS00107">
    <property type="entry name" value="PROTEIN_KINASE_ATP"/>
    <property type="match status" value="1"/>
</dbReference>
<evidence type="ECO:0000313" key="9">
    <source>
        <dbReference type="EMBL" id="CAK0803144.1"/>
    </source>
</evidence>
<comment type="similarity">
    <text evidence="7">Belongs to the protein kinase superfamily.</text>
</comment>
<evidence type="ECO:0000313" key="10">
    <source>
        <dbReference type="Proteomes" id="UP001189429"/>
    </source>
</evidence>
<dbReference type="InterPro" id="IPR017441">
    <property type="entry name" value="Protein_kinase_ATP_BS"/>
</dbReference>
<dbReference type="PROSITE" id="PS00108">
    <property type="entry name" value="PROTEIN_KINASE_ST"/>
    <property type="match status" value="1"/>
</dbReference>
<dbReference type="EMBL" id="CAUYUJ010002958">
    <property type="protein sequence ID" value="CAK0803144.1"/>
    <property type="molecule type" value="Genomic_DNA"/>
</dbReference>
<protein>
    <recommendedName>
        <fullName evidence="8">Protein kinase domain-containing protein</fullName>
    </recommendedName>
</protein>
<dbReference type="InterPro" id="IPR008271">
    <property type="entry name" value="Ser/Thr_kinase_AS"/>
</dbReference>
<keyword evidence="4" id="KW-0418">Kinase</keyword>
<evidence type="ECO:0000256" key="4">
    <source>
        <dbReference type="ARBA" id="ARBA00022777"/>
    </source>
</evidence>
<comment type="caution">
    <text evidence="9">The sequence shown here is derived from an EMBL/GenBank/DDBJ whole genome shotgun (WGS) entry which is preliminary data.</text>
</comment>
<dbReference type="InterPro" id="IPR000719">
    <property type="entry name" value="Prot_kinase_dom"/>
</dbReference>
<evidence type="ECO:0000256" key="2">
    <source>
        <dbReference type="ARBA" id="ARBA00022679"/>
    </source>
</evidence>
<evidence type="ECO:0000256" key="1">
    <source>
        <dbReference type="ARBA" id="ARBA00022527"/>
    </source>
</evidence>
<evidence type="ECO:0000256" key="3">
    <source>
        <dbReference type="ARBA" id="ARBA00022741"/>
    </source>
</evidence>
<evidence type="ECO:0000259" key="8">
    <source>
        <dbReference type="PROSITE" id="PS50011"/>
    </source>
</evidence>
<organism evidence="9 10">
    <name type="scientific">Prorocentrum cordatum</name>
    <dbReference type="NCBI Taxonomy" id="2364126"/>
    <lineage>
        <taxon>Eukaryota</taxon>
        <taxon>Sar</taxon>
        <taxon>Alveolata</taxon>
        <taxon>Dinophyceae</taxon>
        <taxon>Prorocentrales</taxon>
        <taxon>Prorocentraceae</taxon>
        <taxon>Prorocentrum</taxon>
    </lineage>
</organism>
<keyword evidence="10" id="KW-1185">Reference proteome</keyword>
<dbReference type="Pfam" id="PF00069">
    <property type="entry name" value="Pkinase"/>
    <property type="match status" value="1"/>
</dbReference>
<keyword evidence="5 6" id="KW-0067">ATP-binding</keyword>
<gene>
    <name evidence="9" type="ORF">PCOR1329_LOCUS10431</name>
</gene>
<feature type="binding site" evidence="6">
    <location>
        <position position="49"/>
    </location>
    <ligand>
        <name>ATP</name>
        <dbReference type="ChEBI" id="CHEBI:30616"/>
    </ligand>
</feature>
<dbReference type="SUPFAM" id="SSF56112">
    <property type="entry name" value="Protein kinase-like (PK-like)"/>
    <property type="match status" value="1"/>
</dbReference>
<dbReference type="PANTHER" id="PTHR11584">
    <property type="entry name" value="SERINE/THREONINE PROTEIN KINASE"/>
    <property type="match status" value="1"/>
</dbReference>
<dbReference type="CDD" id="cd06606">
    <property type="entry name" value="STKc_MAPKKK"/>
    <property type="match status" value="1"/>
</dbReference>
<evidence type="ECO:0000256" key="5">
    <source>
        <dbReference type="ARBA" id="ARBA00022840"/>
    </source>
</evidence>
<dbReference type="SMART" id="SM00220">
    <property type="entry name" value="S_TKc"/>
    <property type="match status" value="1"/>
</dbReference>
<keyword evidence="2" id="KW-0808">Transferase</keyword>
<dbReference type="InterPro" id="IPR011009">
    <property type="entry name" value="Kinase-like_dom_sf"/>
</dbReference>
<keyword evidence="3 6" id="KW-0547">Nucleotide-binding</keyword>